<comment type="catalytic activity">
    <reaction evidence="6 8">
        <text>lipid IVA (E. coli) + CMP-3-deoxy-beta-D-manno-octulosonate = alpha-Kdo-(2-&gt;6)-lipid IVA (E. coli) + CMP + H(+)</text>
        <dbReference type="Rhea" id="RHEA:28066"/>
        <dbReference type="ChEBI" id="CHEBI:15378"/>
        <dbReference type="ChEBI" id="CHEBI:58603"/>
        <dbReference type="ChEBI" id="CHEBI:60364"/>
        <dbReference type="ChEBI" id="CHEBI:60377"/>
        <dbReference type="ChEBI" id="CHEBI:85987"/>
        <dbReference type="EC" id="2.4.99.12"/>
    </reaction>
</comment>
<comment type="subcellular location">
    <subcellularLocation>
        <location evidence="8">Cell membrane</location>
    </subcellularLocation>
</comment>
<protein>
    <recommendedName>
        <fullName evidence="3 8">3-deoxy-D-manno-octulosonic acid transferase</fullName>
        <shortName evidence="8">Kdo transferase</shortName>
        <ecNumber evidence="2 8">2.4.99.12</ecNumber>
    </recommendedName>
    <alternativeName>
        <fullName evidence="5 8">Lipid IV(A) 3-deoxy-D-manno-octulosonic acid transferase</fullName>
    </alternativeName>
</protein>
<evidence type="ECO:0000313" key="10">
    <source>
        <dbReference type="EMBL" id="AHF15085.1"/>
    </source>
</evidence>
<dbReference type="EMBL" id="CP007035">
    <property type="protein sequence ID" value="AHF15085.1"/>
    <property type="molecule type" value="Genomic_DNA"/>
</dbReference>
<keyword evidence="11" id="KW-1185">Reference proteome</keyword>
<feature type="domain" description="3-deoxy-D-manno-octulosonic-acid transferase N-terminal" evidence="9">
    <location>
        <begin position="126"/>
        <end position="288"/>
    </location>
</feature>
<dbReference type="Pfam" id="PF04413">
    <property type="entry name" value="Glycos_transf_N"/>
    <property type="match status" value="1"/>
</dbReference>
<evidence type="ECO:0000256" key="8">
    <source>
        <dbReference type="RuleBase" id="RU365103"/>
    </source>
</evidence>
<gene>
    <name evidence="10" type="ORF">NIASO_07795</name>
</gene>
<evidence type="ECO:0000259" key="9">
    <source>
        <dbReference type="Pfam" id="PF04413"/>
    </source>
</evidence>
<reference evidence="10 11" key="1">
    <citation type="submission" date="2013-12" db="EMBL/GenBank/DDBJ databases">
        <authorList>
            <consortium name="DOE Joint Genome Institute"/>
            <person name="Eisen J."/>
            <person name="Huntemann M."/>
            <person name="Han J."/>
            <person name="Chen A."/>
            <person name="Kyrpides N."/>
            <person name="Mavromatis K."/>
            <person name="Markowitz V."/>
            <person name="Palaniappan K."/>
            <person name="Ivanova N."/>
            <person name="Schaumberg A."/>
            <person name="Pati A."/>
            <person name="Liolios K."/>
            <person name="Nordberg H.P."/>
            <person name="Cantor M.N."/>
            <person name="Hua S.X."/>
            <person name="Woyke T."/>
        </authorList>
    </citation>
    <scope>NUCLEOTIDE SEQUENCE [LARGE SCALE GENOMIC DNA]</scope>
    <source>
        <strain evidence="11">DSM 19437</strain>
    </source>
</reference>
<evidence type="ECO:0000256" key="7">
    <source>
        <dbReference type="PIRSR" id="PIRSR639901-1"/>
    </source>
</evidence>
<keyword evidence="8" id="KW-0448">Lipopolysaccharide biosynthesis</keyword>
<dbReference type="GO" id="GO:0009244">
    <property type="term" value="P:lipopolysaccharide core region biosynthetic process"/>
    <property type="evidence" value="ECO:0007669"/>
    <property type="project" value="UniProtKB-UniRule"/>
</dbReference>
<evidence type="ECO:0000256" key="3">
    <source>
        <dbReference type="ARBA" id="ARBA00019077"/>
    </source>
</evidence>
<dbReference type="HOGENOM" id="CLU_036146_2_1_10"/>
<dbReference type="KEGG" id="nso:NIASO_07795"/>
<comment type="similarity">
    <text evidence="8">Belongs to the glycosyltransferase group 1 family.</text>
</comment>
<dbReference type="AlphaFoldDB" id="W0EWB1"/>
<dbReference type="Proteomes" id="UP000003586">
    <property type="component" value="Chromosome"/>
</dbReference>
<comment type="function">
    <text evidence="8">Involved in lipopolysaccharide (LPS) biosynthesis. Catalyzes the transfer of 3-deoxy-D-manno-octulosonate (Kdo) residue(s) from CMP-Kdo to lipid IV(A), the tetraacyldisaccharide-1,4'-bisphosphate precursor of lipid A.</text>
</comment>
<comment type="pathway">
    <text evidence="1 8">Bacterial outer membrane biogenesis; LPS core biosynthesis.</text>
</comment>
<evidence type="ECO:0000256" key="5">
    <source>
        <dbReference type="ARBA" id="ARBA00031445"/>
    </source>
</evidence>
<evidence type="ECO:0000256" key="6">
    <source>
        <dbReference type="ARBA" id="ARBA00049183"/>
    </source>
</evidence>
<keyword evidence="8" id="KW-1003">Cell membrane</keyword>
<dbReference type="UniPathway" id="UPA00958"/>
<dbReference type="InterPro" id="IPR007507">
    <property type="entry name" value="Glycos_transf_N"/>
</dbReference>
<dbReference type="InterPro" id="IPR039901">
    <property type="entry name" value="Kdotransferase"/>
</dbReference>
<dbReference type="GO" id="GO:0043842">
    <property type="term" value="F:Kdo transferase activity"/>
    <property type="evidence" value="ECO:0007669"/>
    <property type="project" value="UniProtKB-EC"/>
</dbReference>
<evidence type="ECO:0000256" key="2">
    <source>
        <dbReference type="ARBA" id="ARBA00012621"/>
    </source>
</evidence>
<dbReference type="Gene3D" id="3.40.50.2000">
    <property type="entry name" value="Glycogen Phosphorylase B"/>
    <property type="match status" value="1"/>
</dbReference>
<dbReference type="InterPro" id="IPR038107">
    <property type="entry name" value="Glycos_transf_N_sf"/>
</dbReference>
<evidence type="ECO:0000313" key="11">
    <source>
        <dbReference type="Proteomes" id="UP000003586"/>
    </source>
</evidence>
<dbReference type="STRING" id="929713.NIASO_07795"/>
<evidence type="ECO:0000256" key="1">
    <source>
        <dbReference type="ARBA" id="ARBA00004713"/>
    </source>
</evidence>
<dbReference type="GO" id="GO:0009245">
    <property type="term" value="P:lipid A biosynthetic process"/>
    <property type="evidence" value="ECO:0007669"/>
    <property type="project" value="TreeGrafter"/>
</dbReference>
<dbReference type="eggNOG" id="COG1519">
    <property type="taxonomic scope" value="Bacteria"/>
</dbReference>
<feature type="active site" description="Proton acceptor" evidence="7">
    <location>
        <position position="141"/>
    </location>
</feature>
<keyword evidence="8" id="KW-0472">Membrane</keyword>
<dbReference type="GO" id="GO:0005886">
    <property type="term" value="C:plasma membrane"/>
    <property type="evidence" value="ECO:0007669"/>
    <property type="project" value="UniProtKB-SubCell"/>
</dbReference>
<dbReference type="SUPFAM" id="SSF53756">
    <property type="entry name" value="UDP-Glycosyltransferase/glycogen phosphorylase"/>
    <property type="match status" value="1"/>
</dbReference>
<dbReference type="Gene3D" id="3.40.50.11720">
    <property type="entry name" value="3-Deoxy-D-manno-octulosonic-acid transferase, N-terminal domain"/>
    <property type="match status" value="1"/>
</dbReference>
<sequence>MSFLCFSVSVADSCHRSTEPLRDFADRPVHSCLPPPECAIRYRRVLVAAFEATWSPFKYFAPWRLCGLTPGTLHLQKNNLTVLLYTIFIRLYRAGIGIAALFNPKAKLWTAGRKNILSRLQADFAGNAAKVIWMHCASLGEFEQGRTVLEALKQKYQDHKILLTFFSPSGFEVRKNYPAADWVYYLPLDTRYNAATFIKTVRPALAIFVKYEYWYHFLKNLNREKIPVLLISAIFRADAIFFKPQGAFHRKMLHFFNHIFVQNAESKERLRAIIGENKITVAGDTRFDRVTQIAAGFEPIPLIESFIAPGKFVIVAGSTWVDDEYNLSYFNKLDNNDSILIIAPHEIDPAHIKRVKGLFPGSVLFSELKGTSYLKSTILIIDNIGMLSRLYYYATITYIGGGFNPSGIHNTLEAAVFSKPVLFGPNYQKFLEAIELIKKEGAISYYDDKELFIEIEKLKTQPGLLNRYSTNAGTFVKERTGATGIICNYIQLNFR</sequence>
<proteinExistence type="inferred from homology"/>
<dbReference type="EC" id="2.4.99.12" evidence="2 8"/>
<accession>W0EWB1</accession>
<evidence type="ECO:0000256" key="4">
    <source>
        <dbReference type="ARBA" id="ARBA00022679"/>
    </source>
</evidence>
<name>W0EWB1_9BACT</name>
<keyword evidence="4 8" id="KW-0808">Transferase</keyword>
<dbReference type="PANTHER" id="PTHR42755:SF1">
    <property type="entry name" value="3-DEOXY-D-MANNO-OCTULOSONIC ACID TRANSFERASE, MITOCHONDRIAL-RELATED"/>
    <property type="match status" value="1"/>
</dbReference>
<dbReference type="PANTHER" id="PTHR42755">
    <property type="entry name" value="3-DEOXY-MANNO-OCTULOSONATE CYTIDYLYLTRANSFERASE"/>
    <property type="match status" value="1"/>
</dbReference>
<organism evidence="10 11">
    <name type="scientific">Niabella soli DSM 19437</name>
    <dbReference type="NCBI Taxonomy" id="929713"/>
    <lineage>
        <taxon>Bacteria</taxon>
        <taxon>Pseudomonadati</taxon>
        <taxon>Bacteroidota</taxon>
        <taxon>Chitinophagia</taxon>
        <taxon>Chitinophagales</taxon>
        <taxon>Chitinophagaceae</taxon>
        <taxon>Niabella</taxon>
    </lineage>
</organism>